<dbReference type="InterPro" id="IPR000719">
    <property type="entry name" value="Prot_kinase_dom"/>
</dbReference>
<evidence type="ECO:0000256" key="7">
    <source>
        <dbReference type="ARBA" id="ARBA00047899"/>
    </source>
</evidence>
<dbReference type="Proteomes" id="UP001526143">
    <property type="component" value="Unassembled WGS sequence"/>
</dbReference>
<dbReference type="PANTHER" id="PTHR24363:SF0">
    <property type="entry name" value="SERINE_THREONINE KINASE LIKE DOMAIN CONTAINING 1"/>
    <property type="match status" value="1"/>
</dbReference>
<feature type="binding site" evidence="9">
    <location>
        <position position="45"/>
    </location>
    <ligand>
        <name>ATP</name>
        <dbReference type="ChEBI" id="CHEBI:30616"/>
    </ligand>
</feature>
<evidence type="ECO:0000256" key="9">
    <source>
        <dbReference type="PROSITE-ProRule" id="PRU10141"/>
    </source>
</evidence>
<dbReference type="SUPFAM" id="SSF56112">
    <property type="entry name" value="Protein kinase-like (PK-like)"/>
    <property type="match status" value="1"/>
</dbReference>
<keyword evidence="2 11" id="KW-0723">Serine/threonine-protein kinase</keyword>
<keyword evidence="6 9" id="KW-0067">ATP-binding</keyword>
<comment type="catalytic activity">
    <reaction evidence="7">
        <text>L-threonyl-[protein] + ATP = O-phospho-L-threonyl-[protein] + ADP + H(+)</text>
        <dbReference type="Rhea" id="RHEA:46608"/>
        <dbReference type="Rhea" id="RHEA-COMP:11060"/>
        <dbReference type="Rhea" id="RHEA-COMP:11605"/>
        <dbReference type="ChEBI" id="CHEBI:15378"/>
        <dbReference type="ChEBI" id="CHEBI:30013"/>
        <dbReference type="ChEBI" id="CHEBI:30616"/>
        <dbReference type="ChEBI" id="CHEBI:61977"/>
        <dbReference type="ChEBI" id="CHEBI:456216"/>
        <dbReference type="EC" id="2.7.11.1"/>
    </reaction>
</comment>
<feature type="non-terminal residue" evidence="11">
    <location>
        <position position="315"/>
    </location>
</feature>
<feature type="domain" description="Protein kinase" evidence="10">
    <location>
        <begin position="15"/>
        <end position="286"/>
    </location>
</feature>
<sequence>MSQGIQPGQTLGDRYVILRLLGQGGFGRTHLAEDINRFRELCVLKEFSPQVQTPYVLQKAEELFQREATVLYKLQHPQIPRFRELFRSNLGGKEYLFLVQDYVEGQPYNALLNTRLQQGLRFSEAEVRQLLLQLLPVLDYIHSLGVIHRDISPDNLILRTADQLPILIDFGGVKQVVAAVASEYSQNGAGVTPPATLLGKVGYAPSEQMQTGLVSPHSDLYALAATVLVLLTGRQPQELIDTQTLTWQWRREVTVSPNLEQVLERMLSPIPGDRFKSARQVLDALNTSPVNYPPTQYPTQQIQSTIAVTSRPPPS</sequence>
<dbReference type="GO" id="GO:0004674">
    <property type="term" value="F:protein serine/threonine kinase activity"/>
    <property type="evidence" value="ECO:0007669"/>
    <property type="project" value="UniProtKB-KW"/>
</dbReference>
<keyword evidence="4 9" id="KW-0547">Nucleotide-binding</keyword>
<dbReference type="InterPro" id="IPR017441">
    <property type="entry name" value="Protein_kinase_ATP_BS"/>
</dbReference>
<organism evidence="11 12">
    <name type="scientific">Plectonema radiosum NIES-515</name>
    <dbReference type="NCBI Taxonomy" id="2986073"/>
    <lineage>
        <taxon>Bacteria</taxon>
        <taxon>Bacillati</taxon>
        <taxon>Cyanobacteriota</taxon>
        <taxon>Cyanophyceae</taxon>
        <taxon>Oscillatoriophycideae</taxon>
        <taxon>Oscillatoriales</taxon>
        <taxon>Microcoleaceae</taxon>
        <taxon>Plectonema</taxon>
    </lineage>
</organism>
<evidence type="ECO:0000256" key="1">
    <source>
        <dbReference type="ARBA" id="ARBA00012513"/>
    </source>
</evidence>
<proteinExistence type="predicted"/>
<dbReference type="PROSITE" id="PS50011">
    <property type="entry name" value="PROTEIN_KINASE_DOM"/>
    <property type="match status" value="1"/>
</dbReference>
<dbReference type="PROSITE" id="PS00107">
    <property type="entry name" value="PROTEIN_KINASE_ATP"/>
    <property type="match status" value="1"/>
</dbReference>
<keyword evidence="3" id="KW-0808">Transferase</keyword>
<gene>
    <name evidence="11" type="ORF">OGM63_29030</name>
</gene>
<name>A0ABT3B7Z1_9CYAN</name>
<keyword evidence="5 11" id="KW-0418">Kinase</keyword>
<dbReference type="PROSITE" id="PS00109">
    <property type="entry name" value="PROTEIN_KINASE_TYR"/>
    <property type="match status" value="1"/>
</dbReference>
<comment type="catalytic activity">
    <reaction evidence="8">
        <text>L-seryl-[protein] + ATP = O-phospho-L-seryl-[protein] + ADP + H(+)</text>
        <dbReference type="Rhea" id="RHEA:17989"/>
        <dbReference type="Rhea" id="RHEA-COMP:9863"/>
        <dbReference type="Rhea" id="RHEA-COMP:11604"/>
        <dbReference type="ChEBI" id="CHEBI:15378"/>
        <dbReference type="ChEBI" id="CHEBI:29999"/>
        <dbReference type="ChEBI" id="CHEBI:30616"/>
        <dbReference type="ChEBI" id="CHEBI:83421"/>
        <dbReference type="ChEBI" id="CHEBI:456216"/>
        <dbReference type="EC" id="2.7.11.1"/>
    </reaction>
</comment>
<evidence type="ECO:0000313" key="11">
    <source>
        <dbReference type="EMBL" id="MCV3217505.1"/>
    </source>
</evidence>
<evidence type="ECO:0000256" key="4">
    <source>
        <dbReference type="ARBA" id="ARBA00022741"/>
    </source>
</evidence>
<evidence type="ECO:0000256" key="3">
    <source>
        <dbReference type="ARBA" id="ARBA00022679"/>
    </source>
</evidence>
<dbReference type="PANTHER" id="PTHR24363">
    <property type="entry name" value="SERINE/THREONINE PROTEIN KINASE"/>
    <property type="match status" value="1"/>
</dbReference>
<evidence type="ECO:0000256" key="8">
    <source>
        <dbReference type="ARBA" id="ARBA00048679"/>
    </source>
</evidence>
<dbReference type="Pfam" id="PF00069">
    <property type="entry name" value="Pkinase"/>
    <property type="match status" value="1"/>
</dbReference>
<dbReference type="InterPro" id="IPR008266">
    <property type="entry name" value="Tyr_kinase_AS"/>
</dbReference>
<evidence type="ECO:0000259" key="10">
    <source>
        <dbReference type="PROSITE" id="PS50011"/>
    </source>
</evidence>
<reference evidence="11 12" key="1">
    <citation type="submission" date="2022-10" db="EMBL/GenBank/DDBJ databases">
        <title>Identification of biosynthetic pathway for the production of the potent trypsin inhibitor radiosumin.</title>
        <authorList>
            <person name="Fewer D.P."/>
            <person name="Delbaje E."/>
            <person name="Ouyang X."/>
            <person name="Agostino P.D."/>
            <person name="Wahlsten M."/>
            <person name="Jokela J."/>
            <person name="Permi P."/>
            <person name="Haapaniemi E."/>
            <person name="Koistinen H."/>
        </authorList>
    </citation>
    <scope>NUCLEOTIDE SEQUENCE [LARGE SCALE GENOMIC DNA]</scope>
    <source>
        <strain evidence="11 12">NIES-515</strain>
    </source>
</reference>
<keyword evidence="12" id="KW-1185">Reference proteome</keyword>
<dbReference type="Gene3D" id="3.30.200.20">
    <property type="entry name" value="Phosphorylase Kinase, domain 1"/>
    <property type="match status" value="1"/>
</dbReference>
<dbReference type="EC" id="2.7.11.1" evidence="1"/>
<dbReference type="CDD" id="cd14014">
    <property type="entry name" value="STKc_PknB_like"/>
    <property type="match status" value="1"/>
</dbReference>
<evidence type="ECO:0000313" key="12">
    <source>
        <dbReference type="Proteomes" id="UP001526143"/>
    </source>
</evidence>
<comment type="caution">
    <text evidence="11">The sequence shown here is derived from an EMBL/GenBank/DDBJ whole genome shotgun (WGS) entry which is preliminary data.</text>
</comment>
<evidence type="ECO:0000256" key="6">
    <source>
        <dbReference type="ARBA" id="ARBA00022840"/>
    </source>
</evidence>
<protein>
    <recommendedName>
        <fullName evidence="1">non-specific serine/threonine protein kinase</fullName>
        <ecNumber evidence="1">2.7.11.1</ecNumber>
    </recommendedName>
</protein>
<evidence type="ECO:0000256" key="5">
    <source>
        <dbReference type="ARBA" id="ARBA00022777"/>
    </source>
</evidence>
<dbReference type="InterPro" id="IPR011009">
    <property type="entry name" value="Kinase-like_dom_sf"/>
</dbReference>
<dbReference type="Gene3D" id="1.10.510.10">
    <property type="entry name" value="Transferase(Phosphotransferase) domain 1"/>
    <property type="match status" value="1"/>
</dbReference>
<evidence type="ECO:0000256" key="2">
    <source>
        <dbReference type="ARBA" id="ARBA00022527"/>
    </source>
</evidence>
<accession>A0ABT3B7Z1</accession>
<dbReference type="EMBL" id="JAOWRF010000409">
    <property type="protein sequence ID" value="MCV3217505.1"/>
    <property type="molecule type" value="Genomic_DNA"/>
</dbReference>